<dbReference type="InterPro" id="IPR008284">
    <property type="entry name" value="MoCF_biosynth_CS"/>
</dbReference>
<dbReference type="Pfam" id="PF03453">
    <property type="entry name" value="MoeA_N"/>
    <property type="match status" value="1"/>
</dbReference>
<keyword evidence="9" id="KW-1185">Reference proteome</keyword>
<protein>
    <recommendedName>
        <fullName evidence="6">Molybdopterin molybdenumtransferase</fullName>
        <ecNumber evidence="6">2.10.1.1</ecNumber>
    </recommendedName>
</protein>
<evidence type="ECO:0000256" key="6">
    <source>
        <dbReference type="RuleBase" id="RU365090"/>
    </source>
</evidence>
<dbReference type="InterPro" id="IPR036425">
    <property type="entry name" value="MoaB/Mog-like_dom_sf"/>
</dbReference>
<dbReference type="RefSeq" id="WP_260902227.1">
    <property type="nucleotide sequence ID" value="NZ_JAOCZP010000002.1"/>
</dbReference>
<dbReference type="Gene3D" id="3.40.980.10">
    <property type="entry name" value="MoaB/Mog-like domain"/>
    <property type="match status" value="1"/>
</dbReference>
<dbReference type="Proteomes" id="UP001320831">
    <property type="component" value="Unassembled WGS sequence"/>
</dbReference>
<evidence type="ECO:0000256" key="1">
    <source>
        <dbReference type="ARBA" id="ARBA00002901"/>
    </source>
</evidence>
<dbReference type="PANTHER" id="PTHR10192:SF5">
    <property type="entry name" value="GEPHYRIN"/>
    <property type="match status" value="1"/>
</dbReference>
<evidence type="ECO:0000259" key="7">
    <source>
        <dbReference type="SMART" id="SM00852"/>
    </source>
</evidence>
<dbReference type="Gene3D" id="3.90.105.10">
    <property type="entry name" value="Molybdopterin biosynthesis moea protein, domain 2"/>
    <property type="match status" value="1"/>
</dbReference>
<dbReference type="SUPFAM" id="SSF53218">
    <property type="entry name" value="Molybdenum cofactor biosynthesis proteins"/>
    <property type="match status" value="1"/>
</dbReference>
<dbReference type="InterPro" id="IPR005110">
    <property type="entry name" value="MoeA_linker/N"/>
</dbReference>
<evidence type="ECO:0000256" key="4">
    <source>
        <dbReference type="ARBA" id="ARBA00023150"/>
    </source>
</evidence>
<dbReference type="SMART" id="SM00852">
    <property type="entry name" value="MoCF_biosynth"/>
    <property type="match status" value="1"/>
</dbReference>
<accession>A0ABT2LL86</accession>
<evidence type="ECO:0000313" key="9">
    <source>
        <dbReference type="Proteomes" id="UP001320831"/>
    </source>
</evidence>
<dbReference type="Gene3D" id="2.40.340.10">
    <property type="entry name" value="MoeA, C-terminal, domain IV"/>
    <property type="match status" value="1"/>
</dbReference>
<comment type="function">
    <text evidence="1 6">Catalyzes the insertion of molybdate into adenylated molybdopterin with the concomitant release of AMP.</text>
</comment>
<gene>
    <name evidence="8" type="ORF">N5A92_09955</name>
</gene>
<dbReference type="Pfam" id="PF03454">
    <property type="entry name" value="MoeA_C"/>
    <property type="match status" value="1"/>
</dbReference>
<dbReference type="SUPFAM" id="SSF63882">
    <property type="entry name" value="MoeA N-terminal region -like"/>
    <property type="match status" value="1"/>
</dbReference>
<comment type="cofactor">
    <cofactor evidence="6">
        <name>Mg(2+)</name>
        <dbReference type="ChEBI" id="CHEBI:18420"/>
    </cofactor>
</comment>
<keyword evidence="6" id="KW-0500">Molybdenum</keyword>
<proteinExistence type="inferred from homology"/>
<dbReference type="EC" id="2.10.1.1" evidence="6"/>
<dbReference type="CDD" id="cd00887">
    <property type="entry name" value="MoeA"/>
    <property type="match status" value="1"/>
</dbReference>
<name>A0ABT2LL86_9HYPH</name>
<dbReference type="NCBIfam" id="TIGR00177">
    <property type="entry name" value="molyb_syn"/>
    <property type="match status" value="1"/>
</dbReference>
<comment type="pathway">
    <text evidence="2 6">Cofactor biosynthesis; molybdopterin biosynthesis.</text>
</comment>
<dbReference type="Gene3D" id="2.170.190.11">
    <property type="entry name" value="Molybdopterin biosynthesis moea protein, domain 3"/>
    <property type="match status" value="1"/>
</dbReference>
<dbReference type="PROSITE" id="PS01079">
    <property type="entry name" value="MOCF_BIOSYNTHESIS_2"/>
    <property type="match status" value="1"/>
</dbReference>
<dbReference type="InterPro" id="IPR036135">
    <property type="entry name" value="MoeA_linker/N_sf"/>
</dbReference>
<dbReference type="InterPro" id="IPR036688">
    <property type="entry name" value="MoeA_C_domain_IV_sf"/>
</dbReference>
<keyword evidence="6" id="KW-0479">Metal-binding</keyword>
<dbReference type="SUPFAM" id="SSF63867">
    <property type="entry name" value="MoeA C-terminal domain-like"/>
    <property type="match status" value="1"/>
</dbReference>
<evidence type="ECO:0000256" key="5">
    <source>
        <dbReference type="ARBA" id="ARBA00047317"/>
    </source>
</evidence>
<dbReference type="NCBIfam" id="NF045515">
    <property type="entry name" value="Glp_gephyrin"/>
    <property type="match status" value="1"/>
</dbReference>
<dbReference type="EMBL" id="JAOCZP010000002">
    <property type="protein sequence ID" value="MCT7375355.1"/>
    <property type="molecule type" value="Genomic_DNA"/>
</dbReference>
<keyword evidence="4 6" id="KW-0501">Molybdenum cofactor biosynthesis</keyword>
<evidence type="ECO:0000256" key="3">
    <source>
        <dbReference type="ARBA" id="ARBA00010763"/>
    </source>
</evidence>
<keyword evidence="6" id="KW-0808">Transferase</keyword>
<dbReference type="Pfam" id="PF00994">
    <property type="entry name" value="MoCF_biosynth"/>
    <property type="match status" value="1"/>
</dbReference>
<keyword evidence="6" id="KW-0460">Magnesium</keyword>
<dbReference type="InterPro" id="IPR005111">
    <property type="entry name" value="MoeA_C_domain_IV"/>
</dbReference>
<comment type="caution">
    <text evidence="8">The sequence shown here is derived from an EMBL/GenBank/DDBJ whole genome shotgun (WGS) entry which is preliminary data.</text>
</comment>
<dbReference type="InterPro" id="IPR001453">
    <property type="entry name" value="MoaB/Mog_dom"/>
</dbReference>
<evidence type="ECO:0000313" key="8">
    <source>
        <dbReference type="EMBL" id="MCT7375355.1"/>
    </source>
</evidence>
<comment type="catalytic activity">
    <reaction evidence="5">
        <text>adenylyl-molybdopterin + molybdate = Mo-molybdopterin + AMP + H(+)</text>
        <dbReference type="Rhea" id="RHEA:35047"/>
        <dbReference type="ChEBI" id="CHEBI:15378"/>
        <dbReference type="ChEBI" id="CHEBI:36264"/>
        <dbReference type="ChEBI" id="CHEBI:62727"/>
        <dbReference type="ChEBI" id="CHEBI:71302"/>
        <dbReference type="ChEBI" id="CHEBI:456215"/>
        <dbReference type="EC" id="2.10.1.1"/>
    </reaction>
</comment>
<reference evidence="8 9" key="1">
    <citation type="submission" date="2022-09" db="EMBL/GenBank/DDBJ databases">
        <title>Chelativorans salina sp. nov., a novel slightly halophilic bacterium isolated from a saline lake sediment enrichment.</title>
        <authorList>
            <person name="Gao L."/>
            <person name="Fang B.-Z."/>
            <person name="Li W.-J."/>
        </authorList>
    </citation>
    <scope>NUCLEOTIDE SEQUENCE [LARGE SCALE GENOMIC DNA]</scope>
    <source>
        <strain evidence="8 9">EGI FJ00035</strain>
    </source>
</reference>
<evidence type="ECO:0000256" key="2">
    <source>
        <dbReference type="ARBA" id="ARBA00005046"/>
    </source>
</evidence>
<feature type="domain" description="MoaB/Mog" evidence="7">
    <location>
        <begin position="178"/>
        <end position="317"/>
    </location>
</feature>
<organism evidence="8 9">
    <name type="scientific">Chelativorans salis</name>
    <dbReference type="NCBI Taxonomy" id="2978478"/>
    <lineage>
        <taxon>Bacteria</taxon>
        <taxon>Pseudomonadati</taxon>
        <taxon>Pseudomonadota</taxon>
        <taxon>Alphaproteobacteria</taxon>
        <taxon>Hyphomicrobiales</taxon>
        <taxon>Phyllobacteriaceae</taxon>
        <taxon>Chelativorans</taxon>
    </lineage>
</organism>
<dbReference type="InterPro" id="IPR038987">
    <property type="entry name" value="MoeA-like"/>
</dbReference>
<sequence length="401" mass="41874">MALLPVDEALERILDGLGPLATEDVPLTEAADRVLAAPLKARRTQPPFNASAMDGYAVRAVDVETAPATLSVIGESMAGHRFSGALQPGETVRIFTGAPVPEGADAVLIQENAHILADGRIEAAEPVSAGRHIRRAGLDFREGDPVLEQGRVLDPAALSLAAAAGHATLPVVSRPLVAVIATGDELVPPGTEPGPDQIVASNNFGIAALAGRDGARVADLGIVADREEEIAAALRKALTASADIVITLGGASVGEHDLVRRVLEAEGIALSFWKVAIRPGKPMMFGRREATRVLGLPGNPVSSLVCAHLFLRPMIARLSGRTFTPDLRHAELAAPMRANDGRQDYVRASVSRGPRGLVATPFELQDSSMLSTLAAANALVVREPNAGPSEAGARCQVLMLR</sequence>
<comment type="similarity">
    <text evidence="3 6">Belongs to the MoeA family.</text>
</comment>
<dbReference type="PANTHER" id="PTHR10192">
    <property type="entry name" value="MOLYBDOPTERIN BIOSYNTHESIS PROTEIN"/>
    <property type="match status" value="1"/>
</dbReference>